<evidence type="ECO:0000256" key="2">
    <source>
        <dbReference type="ARBA" id="ARBA00023125"/>
    </source>
</evidence>
<dbReference type="InterPro" id="IPR008920">
    <property type="entry name" value="TF_FadR/GntR_C"/>
</dbReference>
<dbReference type="PANTHER" id="PTHR43537:SF44">
    <property type="entry name" value="GNTR FAMILY REGULATORY PROTEIN"/>
    <property type="match status" value="1"/>
</dbReference>
<protein>
    <submittedName>
        <fullName evidence="5">FadR family transcriptional regulator</fullName>
    </submittedName>
</protein>
<dbReference type="InterPro" id="IPR000524">
    <property type="entry name" value="Tscrpt_reg_HTH_GntR"/>
</dbReference>
<dbReference type="SMART" id="SM00895">
    <property type="entry name" value="FCD"/>
    <property type="match status" value="1"/>
</dbReference>
<organism evidence="5 6">
    <name type="scientific">Gardnerella vaginalis</name>
    <dbReference type="NCBI Taxonomy" id="2702"/>
    <lineage>
        <taxon>Bacteria</taxon>
        <taxon>Bacillati</taxon>
        <taxon>Actinomycetota</taxon>
        <taxon>Actinomycetes</taxon>
        <taxon>Bifidobacteriales</taxon>
        <taxon>Bifidobacteriaceae</taxon>
        <taxon>Gardnerella</taxon>
    </lineage>
</organism>
<evidence type="ECO:0000256" key="3">
    <source>
        <dbReference type="ARBA" id="ARBA00023163"/>
    </source>
</evidence>
<dbReference type="PANTHER" id="PTHR43537">
    <property type="entry name" value="TRANSCRIPTIONAL REGULATOR, GNTR FAMILY"/>
    <property type="match status" value="1"/>
</dbReference>
<dbReference type="GO" id="GO:0003677">
    <property type="term" value="F:DNA binding"/>
    <property type="evidence" value="ECO:0007669"/>
    <property type="project" value="UniProtKB-KW"/>
</dbReference>
<accession>A0A1H1N1D8</accession>
<dbReference type="InterPro" id="IPR036388">
    <property type="entry name" value="WH-like_DNA-bd_sf"/>
</dbReference>
<dbReference type="SUPFAM" id="SSF48008">
    <property type="entry name" value="GntR ligand-binding domain-like"/>
    <property type="match status" value="1"/>
</dbReference>
<dbReference type="EMBL" id="NNRU01000007">
    <property type="protein sequence ID" value="RFT27159.1"/>
    <property type="molecule type" value="Genomic_DNA"/>
</dbReference>
<dbReference type="InterPro" id="IPR011711">
    <property type="entry name" value="GntR_C"/>
</dbReference>
<comment type="caution">
    <text evidence="5">The sequence shown here is derived from an EMBL/GenBank/DDBJ whole genome shotgun (WGS) entry which is preliminary data.</text>
</comment>
<dbReference type="RefSeq" id="WP_004112733.1">
    <property type="nucleotide sequence ID" value="NZ_CP033836.1"/>
</dbReference>
<reference evidence="5 6" key="1">
    <citation type="submission" date="2017-07" db="EMBL/GenBank/DDBJ databases">
        <title>A comparative genomics approach to explaining the enigmatic role of Gardnerella vaginalis in the vaginal microbiome.</title>
        <authorList>
            <person name="Vancuren S.J."/>
            <person name="Hill J.E."/>
        </authorList>
    </citation>
    <scope>NUCLEOTIDE SEQUENCE [LARGE SCALE GENOMIC DNA]</scope>
    <source>
        <strain evidence="5 6">WP023</strain>
    </source>
</reference>
<dbReference type="Gene3D" id="1.20.120.530">
    <property type="entry name" value="GntR ligand-binding domain-like"/>
    <property type="match status" value="1"/>
</dbReference>
<dbReference type="GeneID" id="45576267"/>
<evidence type="ECO:0000259" key="4">
    <source>
        <dbReference type="PROSITE" id="PS50949"/>
    </source>
</evidence>
<gene>
    <name evidence="5" type="ORF">CG405_07725</name>
</gene>
<dbReference type="InterPro" id="IPR036390">
    <property type="entry name" value="WH_DNA-bd_sf"/>
</dbReference>
<evidence type="ECO:0000313" key="5">
    <source>
        <dbReference type="EMBL" id="RFT27159.1"/>
    </source>
</evidence>
<dbReference type="GO" id="GO:0003700">
    <property type="term" value="F:DNA-binding transcription factor activity"/>
    <property type="evidence" value="ECO:0007669"/>
    <property type="project" value="InterPro"/>
</dbReference>
<dbReference type="SUPFAM" id="SSF46785">
    <property type="entry name" value="Winged helix' DNA-binding domain"/>
    <property type="match status" value="1"/>
</dbReference>
<keyword evidence="3" id="KW-0804">Transcription</keyword>
<dbReference type="PROSITE" id="PS50949">
    <property type="entry name" value="HTH_GNTR"/>
    <property type="match status" value="1"/>
</dbReference>
<feature type="domain" description="HTH gntR-type" evidence="4">
    <location>
        <begin position="19"/>
        <end position="86"/>
    </location>
</feature>
<dbReference type="Pfam" id="PF00392">
    <property type="entry name" value="GntR"/>
    <property type="match status" value="1"/>
</dbReference>
<proteinExistence type="predicted"/>
<dbReference type="AlphaFoldDB" id="A0A1H1N1D8"/>
<keyword evidence="2" id="KW-0238">DNA-binding</keyword>
<dbReference type="Proteomes" id="UP000258379">
    <property type="component" value="Unassembled WGS sequence"/>
</dbReference>
<dbReference type="Pfam" id="PF07729">
    <property type="entry name" value="FCD"/>
    <property type="match status" value="1"/>
</dbReference>
<dbReference type="Gene3D" id="1.10.10.10">
    <property type="entry name" value="Winged helix-like DNA-binding domain superfamily/Winged helix DNA-binding domain"/>
    <property type="match status" value="1"/>
</dbReference>
<keyword evidence="1" id="KW-0805">Transcription regulation</keyword>
<evidence type="ECO:0000256" key="1">
    <source>
        <dbReference type="ARBA" id="ARBA00023015"/>
    </source>
</evidence>
<name>A0A1H1N1D8_GARVA</name>
<sequence length="246" mass="27069">MVSNTTQSQISSDLVTENAPLHLSIADSLADEIVNNKWEPKTNRKLEDIQKQYGISRTVAREATRLLASLGCVQFQRGTGVIACNPENWDDLNTRVITWKLHSPYRENELRALTELRLVVEPAAAAGCALRGDVEIRYKLGVIGHDMVKAVEENRLADFHELDIQFHTLLLANSGNPIFAKLSSIVESVLRGRVELNLYPQKPNKEAILNHKKVTQAIMEGDAAAASAAMHDIVAEVNTALGLAAL</sequence>
<evidence type="ECO:0000313" key="6">
    <source>
        <dbReference type="Proteomes" id="UP000258379"/>
    </source>
</evidence>